<evidence type="ECO:0000313" key="2">
    <source>
        <dbReference type="Proteomes" id="UP000562492"/>
    </source>
</evidence>
<name>A0ABR6RL94_9BURK</name>
<evidence type="ECO:0000313" key="1">
    <source>
        <dbReference type="EMBL" id="MBB6579919.1"/>
    </source>
</evidence>
<reference evidence="1 2" key="1">
    <citation type="submission" date="2020-08" db="EMBL/GenBank/DDBJ databases">
        <title>Functional genomics of gut bacteria from endangered species of beetles.</title>
        <authorList>
            <person name="Carlos-Shanley C."/>
        </authorList>
    </citation>
    <scope>NUCLEOTIDE SEQUENCE [LARGE SCALE GENOMIC DNA]</scope>
    <source>
        <strain evidence="1 2">S00124</strain>
    </source>
</reference>
<protein>
    <submittedName>
        <fullName evidence="1">Uncharacterized protein</fullName>
    </submittedName>
</protein>
<dbReference type="RefSeq" id="WP_184711595.1">
    <property type="nucleotide sequence ID" value="NZ_JACHKZ010000044.1"/>
</dbReference>
<comment type="caution">
    <text evidence="1">The sequence shown here is derived from an EMBL/GenBank/DDBJ whole genome shotgun (WGS) entry which is preliminary data.</text>
</comment>
<organism evidence="1 2">
    <name type="scientific">Comamonas odontotermitis</name>
    <dbReference type="NCBI Taxonomy" id="379895"/>
    <lineage>
        <taxon>Bacteria</taxon>
        <taxon>Pseudomonadati</taxon>
        <taxon>Pseudomonadota</taxon>
        <taxon>Betaproteobacteria</taxon>
        <taxon>Burkholderiales</taxon>
        <taxon>Comamonadaceae</taxon>
        <taxon>Comamonas</taxon>
    </lineage>
</organism>
<proteinExistence type="predicted"/>
<dbReference type="EMBL" id="JACHKZ010000044">
    <property type="protein sequence ID" value="MBB6579919.1"/>
    <property type="molecule type" value="Genomic_DNA"/>
</dbReference>
<accession>A0ABR6RL94</accession>
<sequence>MNTSTDLRVGEFSKMLTASRNELFSDLCNHSKEQRRIKILAEISSAASIEERFSILVILLYPKNYGRYKAIQRDTGINAIHWNHVVFNRQRLTSVMIQAFGKKWPQHVCWMITGANEVEVRNSAPTSLIETYLDACEKPVLTRFF</sequence>
<keyword evidence="2" id="KW-1185">Reference proteome</keyword>
<gene>
    <name evidence="1" type="ORF">HNP33_004043</name>
</gene>
<dbReference type="Proteomes" id="UP000562492">
    <property type="component" value="Unassembled WGS sequence"/>
</dbReference>